<evidence type="ECO:0000313" key="2">
    <source>
        <dbReference type="Proteomes" id="UP001521116"/>
    </source>
</evidence>
<dbReference type="Proteomes" id="UP001521116">
    <property type="component" value="Unassembled WGS sequence"/>
</dbReference>
<reference evidence="1 2" key="1">
    <citation type="submission" date="2024-02" db="EMBL/GenBank/DDBJ databases">
        <title>De novo assembly and annotation of 12 fungi associated with fruit tree decline syndrome in Ontario, Canada.</title>
        <authorList>
            <person name="Sulman M."/>
            <person name="Ellouze W."/>
            <person name="Ilyukhin E."/>
        </authorList>
    </citation>
    <scope>NUCLEOTIDE SEQUENCE [LARGE SCALE GENOMIC DNA]</scope>
    <source>
        <strain evidence="1 2">M1-105</strain>
    </source>
</reference>
<organism evidence="1 2">
    <name type="scientific">Neofusicoccum ribis</name>
    <dbReference type="NCBI Taxonomy" id="45134"/>
    <lineage>
        <taxon>Eukaryota</taxon>
        <taxon>Fungi</taxon>
        <taxon>Dikarya</taxon>
        <taxon>Ascomycota</taxon>
        <taxon>Pezizomycotina</taxon>
        <taxon>Dothideomycetes</taxon>
        <taxon>Dothideomycetes incertae sedis</taxon>
        <taxon>Botryosphaeriales</taxon>
        <taxon>Botryosphaeriaceae</taxon>
        <taxon>Neofusicoccum</taxon>
    </lineage>
</organism>
<comment type="caution">
    <text evidence="1">The sequence shown here is derived from an EMBL/GenBank/DDBJ whole genome shotgun (WGS) entry which is preliminary data.</text>
</comment>
<sequence>MQSGSIVEVSASTDANLENIDNQHKLHLRKNVGDSDSQLPPQQQVTFDIMVASFDTDGAKFTGTLTQHDVTPLKTRPWQGFFLTHRDTPLTVIQNGRKPLPPDVKAFIDVSPLASSGENEVQSWADSLFLDLMIHGLPQKPIGLLFSGNVGEVGSRFAAEKIHGTLPSVLQTAAGNYLNPKQILADNQQLFYFGGLHVLVKSLRSSDNWFDKEFRDECQDKVEPFFNMVACPTDASADIVNGLKNAYGSGLKAAQELDALRPQYRDAVKRCYDTAYTCLRPSLADTLSKPDFLNDILSILRSPQYIEHWLPTLVQLSSTPGSIPIVGQLAMLFDKLEFLAVTEAKSNGQSINLQLVHDVISLLTTAAQQTGLVRNSMINPTPEKIELKLDNVITEENMRIQSIINAMSYAESGGNSIEVYPGQVESMKELEAESLEQTVFTDVFVIDRDVPRARGHQRRLHYRQ</sequence>
<proteinExistence type="predicted"/>
<evidence type="ECO:0000313" key="1">
    <source>
        <dbReference type="EMBL" id="KAL1614656.1"/>
    </source>
</evidence>
<gene>
    <name evidence="1" type="ORF">SLS56_012046</name>
</gene>
<protein>
    <submittedName>
        <fullName evidence="1">Uncharacterized protein</fullName>
    </submittedName>
</protein>
<name>A0ABR3S9Y5_9PEZI</name>
<keyword evidence="2" id="KW-1185">Reference proteome</keyword>
<dbReference type="EMBL" id="JAJVDC020000369">
    <property type="protein sequence ID" value="KAL1614656.1"/>
    <property type="molecule type" value="Genomic_DNA"/>
</dbReference>
<accession>A0ABR3S9Y5</accession>